<evidence type="ECO:0000313" key="3">
    <source>
        <dbReference type="EMBL" id="TWT90913.1"/>
    </source>
</evidence>
<dbReference type="Pfam" id="PF02517">
    <property type="entry name" value="Rce1-like"/>
    <property type="match status" value="1"/>
</dbReference>
<dbReference type="Proteomes" id="UP000315440">
    <property type="component" value="Unassembled WGS sequence"/>
</dbReference>
<feature type="transmembrane region" description="Helical" evidence="1">
    <location>
        <begin position="205"/>
        <end position="225"/>
    </location>
</feature>
<dbReference type="GO" id="GO:0006508">
    <property type="term" value="P:proteolysis"/>
    <property type="evidence" value="ECO:0007669"/>
    <property type="project" value="UniProtKB-KW"/>
</dbReference>
<dbReference type="GO" id="GO:0004175">
    <property type="term" value="F:endopeptidase activity"/>
    <property type="evidence" value="ECO:0007669"/>
    <property type="project" value="UniProtKB-ARBA"/>
</dbReference>
<keyword evidence="1" id="KW-0812">Transmembrane</keyword>
<dbReference type="GO" id="GO:0080120">
    <property type="term" value="P:CAAX-box protein maturation"/>
    <property type="evidence" value="ECO:0007669"/>
    <property type="project" value="UniProtKB-ARBA"/>
</dbReference>
<keyword evidence="1" id="KW-1133">Transmembrane helix</keyword>
<accession>A0A5C5ZXA5</accession>
<reference evidence="3 4" key="1">
    <citation type="submission" date="2019-02" db="EMBL/GenBank/DDBJ databases">
        <title>Deep-cultivation of Planctomycetes and their phenomic and genomic characterization uncovers novel biology.</title>
        <authorList>
            <person name="Wiegand S."/>
            <person name="Jogler M."/>
            <person name="Boedeker C."/>
            <person name="Pinto D."/>
            <person name="Vollmers J."/>
            <person name="Rivas-Marin E."/>
            <person name="Kohn T."/>
            <person name="Peeters S.H."/>
            <person name="Heuer A."/>
            <person name="Rast P."/>
            <person name="Oberbeckmann S."/>
            <person name="Bunk B."/>
            <person name="Jeske O."/>
            <person name="Meyerdierks A."/>
            <person name="Storesund J.E."/>
            <person name="Kallscheuer N."/>
            <person name="Luecker S."/>
            <person name="Lage O.M."/>
            <person name="Pohl T."/>
            <person name="Merkel B.J."/>
            <person name="Hornburger P."/>
            <person name="Mueller R.-W."/>
            <person name="Bruemmer F."/>
            <person name="Labrenz M."/>
            <person name="Spormann A.M."/>
            <person name="Op Den Camp H."/>
            <person name="Overmann J."/>
            <person name="Amann R."/>
            <person name="Jetten M.S.M."/>
            <person name="Mascher T."/>
            <person name="Medema M.H."/>
            <person name="Devos D.P."/>
            <person name="Kaster A.-K."/>
            <person name="Ovreas L."/>
            <person name="Rohde M."/>
            <person name="Galperin M.Y."/>
            <person name="Jogler C."/>
        </authorList>
    </citation>
    <scope>NUCLEOTIDE SEQUENCE [LARGE SCALE GENOMIC DNA]</scope>
    <source>
        <strain evidence="3 4">Mal64</strain>
    </source>
</reference>
<feature type="transmembrane region" description="Helical" evidence="1">
    <location>
        <begin position="174"/>
        <end position="193"/>
    </location>
</feature>
<evidence type="ECO:0000256" key="1">
    <source>
        <dbReference type="SAM" id="Phobius"/>
    </source>
</evidence>
<feature type="transmembrane region" description="Helical" evidence="1">
    <location>
        <begin position="92"/>
        <end position="116"/>
    </location>
</feature>
<protein>
    <submittedName>
        <fullName evidence="3">CAAX amino terminal protease self-immunity</fullName>
    </submittedName>
</protein>
<dbReference type="InterPro" id="IPR003675">
    <property type="entry name" value="Rce1/LyrA-like_dom"/>
</dbReference>
<dbReference type="OrthoDB" id="378663at2"/>
<dbReference type="AlphaFoldDB" id="A0A5C5ZXA5"/>
<keyword evidence="1" id="KW-0472">Membrane</keyword>
<feature type="transmembrane region" description="Helical" evidence="1">
    <location>
        <begin position="45"/>
        <end position="71"/>
    </location>
</feature>
<sequence length="252" mass="26744">MCSPNERYTASVRTIILPLLVLLSLTLAAQLSSLAYTIDGSFLPALAPSVLVLCVVTIPLATLGLILGQNVGLGAPLLTDLLNRKPGSGKQLFLDARLALCLGLGLGALLVLIRYVHQPFLPPEMPELGHRGPLGGLLVSIGAAIGEEVWLRLGVMTILARALVYLYRRDDVDAAIGWSAIVISAIAFGAIHLPQLASYEAASPVGIVATVLGNTLVGLLFGWLYWRRSLIAAMIGHFAVDIVLHVLTAFRT</sequence>
<dbReference type="EMBL" id="SJPQ01000001">
    <property type="protein sequence ID" value="TWT90913.1"/>
    <property type="molecule type" value="Genomic_DNA"/>
</dbReference>
<name>A0A5C5ZXA5_9BACT</name>
<feature type="domain" description="CAAX prenyl protease 2/Lysostaphin resistance protein A-like" evidence="2">
    <location>
        <begin position="135"/>
        <end position="242"/>
    </location>
</feature>
<keyword evidence="4" id="KW-1185">Reference proteome</keyword>
<keyword evidence="3" id="KW-0378">Hydrolase</keyword>
<proteinExistence type="predicted"/>
<gene>
    <name evidence="3" type="ORF">Mal64_13120</name>
</gene>
<comment type="caution">
    <text evidence="3">The sequence shown here is derived from an EMBL/GenBank/DDBJ whole genome shotgun (WGS) entry which is preliminary data.</text>
</comment>
<evidence type="ECO:0000313" key="4">
    <source>
        <dbReference type="Proteomes" id="UP000315440"/>
    </source>
</evidence>
<keyword evidence="3" id="KW-0645">Protease</keyword>
<evidence type="ECO:0000259" key="2">
    <source>
        <dbReference type="Pfam" id="PF02517"/>
    </source>
</evidence>
<organism evidence="3 4">
    <name type="scientific">Pseudobythopirellula maris</name>
    <dbReference type="NCBI Taxonomy" id="2527991"/>
    <lineage>
        <taxon>Bacteria</taxon>
        <taxon>Pseudomonadati</taxon>
        <taxon>Planctomycetota</taxon>
        <taxon>Planctomycetia</taxon>
        <taxon>Pirellulales</taxon>
        <taxon>Lacipirellulaceae</taxon>
        <taxon>Pseudobythopirellula</taxon>
    </lineage>
</organism>